<protein>
    <recommendedName>
        <fullName evidence="4">Heme oxygenase</fullName>
    </recommendedName>
</protein>
<sequence length="246" mass="26986">MPSVDETSQRPSRQQAVTSSARAMPFPISCQTKARPDLLHSPAAPREASNLRDALRLRLAPAHASIDTAFSTLDLTEDGDYRIFLRAHHDALMQMARAMQGQPPSAGTALLADLLTAIGTDLRELDGPPASPTAPPPTAPLHPLAFDYILFGSRLGNQVLAKRRVKALAAKGRTESANRYLCHPFDPRLWQSFLHQATNIPVENRQTDCIIADAERCFGWFSMALSQHVTPPTDPQHHPRAQKAPL</sequence>
<organism evidence="2 3">
    <name type="scientific">Thioclava kandeliae</name>
    <dbReference type="NCBI Taxonomy" id="3070818"/>
    <lineage>
        <taxon>Bacteria</taxon>
        <taxon>Pseudomonadati</taxon>
        <taxon>Pseudomonadota</taxon>
        <taxon>Alphaproteobacteria</taxon>
        <taxon>Rhodobacterales</taxon>
        <taxon>Paracoccaceae</taxon>
        <taxon>Thioclava</taxon>
    </lineage>
</organism>
<dbReference type="RefSeq" id="WP_350934470.1">
    <property type="nucleotide sequence ID" value="NZ_JAYWLC010000001.1"/>
</dbReference>
<evidence type="ECO:0000313" key="2">
    <source>
        <dbReference type="EMBL" id="MER5170538.1"/>
    </source>
</evidence>
<dbReference type="EMBL" id="JAYWLC010000001">
    <property type="protein sequence ID" value="MER5170538.1"/>
    <property type="molecule type" value="Genomic_DNA"/>
</dbReference>
<proteinExistence type="predicted"/>
<comment type="caution">
    <text evidence="2">The sequence shown here is derived from an EMBL/GenBank/DDBJ whole genome shotgun (WGS) entry which is preliminary data.</text>
</comment>
<dbReference type="Gene3D" id="1.20.910.10">
    <property type="entry name" value="Heme oxygenase-like"/>
    <property type="match status" value="1"/>
</dbReference>
<feature type="region of interest" description="Disordered" evidence="1">
    <location>
        <begin position="1"/>
        <end position="27"/>
    </location>
</feature>
<gene>
    <name evidence="2" type="ORF">VSX56_02020</name>
</gene>
<evidence type="ECO:0000256" key="1">
    <source>
        <dbReference type="SAM" id="MobiDB-lite"/>
    </source>
</evidence>
<evidence type="ECO:0000313" key="3">
    <source>
        <dbReference type="Proteomes" id="UP001438953"/>
    </source>
</evidence>
<reference evidence="2 3" key="1">
    <citation type="submission" date="2024-06" db="EMBL/GenBank/DDBJ databases">
        <title>Thioclava kandeliae sp. nov. from a rhizosphere soil sample of Kandelia candel in a mangrove.</title>
        <authorList>
            <person name="Mu T."/>
        </authorList>
    </citation>
    <scope>NUCLEOTIDE SEQUENCE [LARGE SCALE GENOMIC DNA]</scope>
    <source>
        <strain evidence="2 3">CPCC 100088</strain>
    </source>
</reference>
<dbReference type="SUPFAM" id="SSF48613">
    <property type="entry name" value="Heme oxygenase-like"/>
    <property type="match status" value="1"/>
</dbReference>
<accession>A0ABV1SCA4</accession>
<dbReference type="Proteomes" id="UP001438953">
    <property type="component" value="Unassembled WGS sequence"/>
</dbReference>
<evidence type="ECO:0008006" key="4">
    <source>
        <dbReference type="Google" id="ProtNLM"/>
    </source>
</evidence>
<name>A0ABV1SCA4_9RHOB</name>
<feature type="compositionally biased region" description="Polar residues" evidence="1">
    <location>
        <begin position="1"/>
        <end position="21"/>
    </location>
</feature>
<keyword evidence="3" id="KW-1185">Reference proteome</keyword>
<dbReference type="InterPro" id="IPR016084">
    <property type="entry name" value="Haem_Oase-like_multi-hlx"/>
</dbReference>